<dbReference type="EMBL" id="QQBA01000009">
    <property type="protein sequence ID" value="RDI53523.1"/>
    <property type="molecule type" value="Genomic_DNA"/>
</dbReference>
<evidence type="ECO:0000313" key="4">
    <source>
        <dbReference type="Proteomes" id="UP000254518"/>
    </source>
</evidence>
<evidence type="ECO:0000313" key="2">
    <source>
        <dbReference type="EMBL" id="RDI53523.1"/>
    </source>
</evidence>
<dbReference type="EMBL" id="VLKX01000009">
    <property type="protein sequence ID" value="TWI46425.1"/>
    <property type="molecule type" value="Genomic_DNA"/>
</dbReference>
<reference evidence="3" key="3">
    <citation type="submission" date="2019-07" db="EMBL/GenBank/DDBJ databases">
        <authorList>
            <person name="Whitman W."/>
            <person name="Huntemann M."/>
            <person name="Clum A."/>
            <person name="Pillay M."/>
            <person name="Palaniappan K."/>
            <person name="Varghese N."/>
            <person name="Mikhailova N."/>
            <person name="Stamatis D."/>
            <person name="Reddy T."/>
            <person name="Daum C."/>
            <person name="Shapiro N."/>
            <person name="Ivanova N."/>
            <person name="Kyrpides N."/>
            <person name="Woyke T."/>
        </authorList>
    </citation>
    <scope>NUCLEOTIDE SEQUENCE</scope>
    <source>
        <strain evidence="3">CGMCC 1.5380</strain>
    </source>
</reference>
<dbReference type="Gene3D" id="3.40.50.1820">
    <property type="entry name" value="alpha/beta hydrolase"/>
    <property type="match status" value="1"/>
</dbReference>
<comment type="caution">
    <text evidence="3">The sequence shown here is derived from an EMBL/GenBank/DDBJ whole genome shotgun (WGS) entry which is preliminary data.</text>
</comment>
<dbReference type="InterPro" id="IPR000073">
    <property type="entry name" value="AB_hydrolase_1"/>
</dbReference>
<reference evidence="3 5" key="1">
    <citation type="journal article" date="2015" name="Stand. Genomic Sci.">
        <title>Genomic Encyclopedia of Bacterial and Archaeal Type Strains, Phase III: the genomes of soil and plant-associated and newly described type strains.</title>
        <authorList>
            <person name="Whitman W.B."/>
            <person name="Woyke T."/>
            <person name="Klenk H.P."/>
            <person name="Zhou Y."/>
            <person name="Lilburn T.G."/>
            <person name="Beck B.J."/>
            <person name="De Vos P."/>
            <person name="Vandamme P."/>
            <person name="Eisen J.A."/>
            <person name="Garrity G."/>
            <person name="Hugenholtz P."/>
            <person name="Kyrpides N.C."/>
        </authorList>
    </citation>
    <scope>NUCLEOTIDE SEQUENCE [LARGE SCALE GENOMIC DNA]</scope>
    <source>
        <strain evidence="3 5">CGMCC 1.5380</strain>
    </source>
</reference>
<evidence type="ECO:0000259" key="1">
    <source>
        <dbReference type="Pfam" id="PF00561"/>
    </source>
</evidence>
<dbReference type="Pfam" id="PF00561">
    <property type="entry name" value="Abhydrolase_1"/>
    <property type="match status" value="1"/>
</dbReference>
<dbReference type="InterPro" id="IPR050583">
    <property type="entry name" value="Mycobacterial_A85_antigen"/>
</dbReference>
<reference evidence="2 4" key="2">
    <citation type="submission" date="2018-07" db="EMBL/GenBank/DDBJ databases">
        <title>Genomic Encyclopedia of Type Strains, Phase IV (KMG-IV): sequencing the most valuable type-strain genomes for metagenomic binning, comparative biology and taxonomic classification.</title>
        <authorList>
            <person name="Goeker M."/>
        </authorList>
    </citation>
    <scope>NUCLEOTIDE SEQUENCE [LARGE SCALE GENOMIC DNA]</scope>
    <source>
        <strain evidence="2 4">DSM 19728</strain>
    </source>
</reference>
<dbReference type="Proteomes" id="UP000254518">
    <property type="component" value="Unassembled WGS sequence"/>
</dbReference>
<organism evidence="3 5">
    <name type="scientific">Flavobacterium glaciei</name>
    <dbReference type="NCBI Taxonomy" id="386300"/>
    <lineage>
        <taxon>Bacteria</taxon>
        <taxon>Pseudomonadati</taxon>
        <taxon>Bacteroidota</taxon>
        <taxon>Flavobacteriia</taxon>
        <taxon>Flavobacteriales</taxon>
        <taxon>Flavobacteriaceae</taxon>
        <taxon>Flavobacterium</taxon>
    </lineage>
</organism>
<feature type="domain" description="AB hydrolase-1" evidence="1">
    <location>
        <begin position="109"/>
        <end position="182"/>
    </location>
</feature>
<dbReference type="Proteomes" id="UP000321392">
    <property type="component" value="Unassembled WGS sequence"/>
</dbReference>
<dbReference type="PANTHER" id="PTHR48098">
    <property type="entry name" value="ENTEROCHELIN ESTERASE-RELATED"/>
    <property type="match status" value="1"/>
</dbReference>
<dbReference type="InterPro" id="IPR029058">
    <property type="entry name" value="AB_hydrolase_fold"/>
</dbReference>
<evidence type="ECO:0000313" key="3">
    <source>
        <dbReference type="EMBL" id="TWI46425.1"/>
    </source>
</evidence>
<gene>
    <name evidence="2" type="ORF">DFR66_10986</name>
    <name evidence="3" type="ORF">IQ02_01947</name>
</gene>
<sequence>MTFFIIIVKNNFMKEEYFKWHSTNLNRDIEMLVFGHAGYPVILFPTSMGSYHENKDMALIDSARWFIEQGLIQIFCPDSIDKDSFYNKNIHPIHRIENHVRYDKMICHEIVEKVKNNTSSGKVAVAGCSFGGYHAANFAFRHPGYVSHMFSMSGAFNIKSFMDGFHNDDVFYNSPEDYLYGLDDYELWNMDIVLGTSNWDICFDANLKLSKVLSDRNIHHWLDIRQERKHDWPVWKEMFPHYLSRIKFF</sequence>
<accession>A0A562PPN4</accession>
<proteinExistence type="predicted"/>
<keyword evidence="4" id="KW-1185">Reference proteome</keyword>
<name>A0A562PPN4_9FLAO</name>
<dbReference type="SUPFAM" id="SSF53474">
    <property type="entry name" value="alpha/beta-Hydrolases"/>
    <property type="match status" value="1"/>
</dbReference>
<dbReference type="AlphaFoldDB" id="A0A562PPN4"/>
<protein>
    <submittedName>
        <fullName evidence="3">Esterase/lipase superfamily enzyme</fullName>
    </submittedName>
</protein>
<evidence type="ECO:0000313" key="5">
    <source>
        <dbReference type="Proteomes" id="UP000321392"/>
    </source>
</evidence>
<dbReference type="PANTHER" id="PTHR48098:SF3">
    <property type="entry name" value="IRON(III) ENTEROBACTIN ESTERASE"/>
    <property type="match status" value="1"/>
</dbReference>